<gene>
    <name evidence="2" type="ORF">CTM74_00435</name>
</gene>
<evidence type="ECO:0000313" key="2">
    <source>
        <dbReference type="EMBL" id="ATV60481.1"/>
    </source>
</evidence>
<accession>A0AAD0AJN5</accession>
<dbReference type="AlphaFoldDB" id="A0AAD0AJN5"/>
<protein>
    <recommendedName>
        <fullName evidence="4">PIN family toxin-antitoxin system</fullName>
    </recommendedName>
</protein>
<keyword evidence="3" id="KW-1185">Reference proteome</keyword>
<proteinExistence type="predicted"/>
<sequence>MLSVSKKFRQNLPTSWLQTRRQLLGSFYLIFYLKFRMQFHLFLYLIKKIWRNLWIIHCIYTI</sequence>
<reference evidence="2 3" key="1">
    <citation type="submission" date="2017-11" db="EMBL/GenBank/DDBJ databases">
        <title>Genome sequencing of Fusobacterium periodonticum KCOM 1263.</title>
        <authorList>
            <person name="Kook J.-K."/>
            <person name="Park S.-N."/>
            <person name="Lim Y.K."/>
        </authorList>
    </citation>
    <scope>NUCLEOTIDE SEQUENCE [LARGE SCALE GENOMIC DNA]</scope>
    <source>
        <strain evidence="2 3">KCOM 1263</strain>
    </source>
</reference>
<name>A0AAD0AJN5_9FUSO</name>
<keyword evidence="1" id="KW-0812">Transmembrane</keyword>
<evidence type="ECO:0000256" key="1">
    <source>
        <dbReference type="SAM" id="Phobius"/>
    </source>
</evidence>
<feature type="transmembrane region" description="Helical" evidence="1">
    <location>
        <begin position="26"/>
        <end position="46"/>
    </location>
</feature>
<dbReference type="Proteomes" id="UP000228552">
    <property type="component" value="Chromosome"/>
</dbReference>
<evidence type="ECO:0000313" key="3">
    <source>
        <dbReference type="Proteomes" id="UP000228552"/>
    </source>
</evidence>
<evidence type="ECO:0008006" key="4">
    <source>
        <dbReference type="Google" id="ProtNLM"/>
    </source>
</evidence>
<dbReference type="EMBL" id="CP024700">
    <property type="protein sequence ID" value="ATV60481.1"/>
    <property type="molecule type" value="Genomic_DNA"/>
</dbReference>
<keyword evidence="1" id="KW-1133">Transmembrane helix</keyword>
<organism evidence="2 3">
    <name type="scientific">Fusobacterium pseudoperiodonticum</name>
    <dbReference type="NCBI Taxonomy" id="2663009"/>
    <lineage>
        <taxon>Bacteria</taxon>
        <taxon>Fusobacteriati</taxon>
        <taxon>Fusobacteriota</taxon>
        <taxon>Fusobacteriia</taxon>
        <taxon>Fusobacteriales</taxon>
        <taxon>Fusobacteriaceae</taxon>
        <taxon>Fusobacterium</taxon>
    </lineage>
</organism>
<keyword evidence="1" id="KW-0472">Membrane</keyword>